<name>A0A4Y8AJ13_9SPHI</name>
<sequence length="121" mass="13355">MKQRNKKVGLFTIALVMLMGTFGCKGGKTTTIVNRTDSESQKIKYSGQIVFTKDGAGIEHISDGGYLEFEQNGREFKAEEDKKGHITYAFNGDSKITTLSNEQQAFVATAIKQIVKTKAKL</sequence>
<reference evidence="1 4" key="3">
    <citation type="submission" date="2020-08" db="EMBL/GenBank/DDBJ databases">
        <title>Genomic Encyclopedia of Type Strains, Phase IV (KMG-IV): sequencing the most valuable type-strain genomes for metagenomic binning, comparative biology and taxonomic classification.</title>
        <authorList>
            <person name="Goeker M."/>
        </authorList>
    </citation>
    <scope>NUCLEOTIDE SEQUENCE [LARGE SCALE GENOMIC DNA]</scope>
    <source>
        <strain evidence="1 4">DSM 100995</strain>
    </source>
</reference>
<dbReference type="OrthoDB" id="797519at2"/>
<dbReference type="RefSeq" id="WP_134334872.1">
    <property type="nucleotide sequence ID" value="NZ_BMCZ01000001.1"/>
</dbReference>
<dbReference type="AlphaFoldDB" id="A0A4Y8AJ13"/>
<evidence type="ECO:0000313" key="2">
    <source>
        <dbReference type="EMBL" id="TEW69036.1"/>
    </source>
</evidence>
<dbReference type="EMBL" id="SNQG01000001">
    <property type="protein sequence ID" value="TEW69036.1"/>
    <property type="molecule type" value="Genomic_DNA"/>
</dbReference>
<dbReference type="Proteomes" id="UP000297248">
    <property type="component" value="Unassembled WGS sequence"/>
</dbReference>
<reference evidence="2 3" key="1">
    <citation type="journal article" date="2016" name="Int. J. Syst. Evol. Microbiol.">
        <title>Proposal of Mucilaginibacter phyllosphaerae sp. nov. isolated from the phyllosphere of Galium album.</title>
        <authorList>
            <person name="Aydogan E.L."/>
            <person name="Busse H.J."/>
            <person name="Moser G."/>
            <person name="Muller C."/>
            <person name="Kampfer P."/>
            <person name="Glaeser S.P."/>
        </authorList>
    </citation>
    <scope>NUCLEOTIDE SEQUENCE [LARGE SCALE GENOMIC DNA]</scope>
    <source>
        <strain evidence="2 3">PP-F2FG21</strain>
    </source>
</reference>
<keyword evidence="4" id="KW-1185">Reference proteome</keyword>
<evidence type="ECO:0000313" key="1">
    <source>
        <dbReference type="EMBL" id="MBB3967925.1"/>
    </source>
</evidence>
<gene>
    <name evidence="2" type="ORF">E2R65_02405</name>
    <name evidence="1" type="ORF">GGR35_000511</name>
</gene>
<evidence type="ECO:0000313" key="3">
    <source>
        <dbReference type="Proteomes" id="UP000297248"/>
    </source>
</evidence>
<evidence type="ECO:0000313" key="4">
    <source>
        <dbReference type="Proteomes" id="UP000583101"/>
    </source>
</evidence>
<accession>A0A4Y8AJ13</accession>
<dbReference type="PROSITE" id="PS51257">
    <property type="entry name" value="PROKAR_LIPOPROTEIN"/>
    <property type="match status" value="1"/>
</dbReference>
<dbReference type="Proteomes" id="UP000583101">
    <property type="component" value="Unassembled WGS sequence"/>
</dbReference>
<dbReference type="EMBL" id="JACIEG010000001">
    <property type="protein sequence ID" value="MBB3967925.1"/>
    <property type="molecule type" value="Genomic_DNA"/>
</dbReference>
<organism evidence="2 3">
    <name type="scientific">Mucilaginibacter phyllosphaerae</name>
    <dbReference type="NCBI Taxonomy" id="1812349"/>
    <lineage>
        <taxon>Bacteria</taxon>
        <taxon>Pseudomonadati</taxon>
        <taxon>Bacteroidota</taxon>
        <taxon>Sphingobacteriia</taxon>
        <taxon>Sphingobacteriales</taxon>
        <taxon>Sphingobacteriaceae</taxon>
        <taxon>Mucilaginibacter</taxon>
    </lineage>
</organism>
<protein>
    <submittedName>
        <fullName evidence="2">Uncharacterized protein</fullName>
    </submittedName>
</protein>
<proteinExistence type="predicted"/>
<comment type="caution">
    <text evidence="2">The sequence shown here is derived from an EMBL/GenBank/DDBJ whole genome shotgun (WGS) entry which is preliminary data.</text>
</comment>
<reference evidence="2" key="2">
    <citation type="submission" date="2019-03" db="EMBL/GenBank/DDBJ databases">
        <authorList>
            <person name="Yan Y.-Q."/>
            <person name="Du Z.-J."/>
        </authorList>
    </citation>
    <scope>NUCLEOTIDE SEQUENCE</scope>
    <source>
        <strain evidence="2">PP-F2FG21</strain>
    </source>
</reference>